<dbReference type="AlphaFoldDB" id="A0A512BE95"/>
<name>A0A512BE95_9BACT</name>
<dbReference type="InterPro" id="IPR045743">
    <property type="entry name" value="DUF6089"/>
</dbReference>
<protein>
    <recommendedName>
        <fullName evidence="1">DUF6089 domain-containing protein</fullName>
    </recommendedName>
</protein>
<sequence length="275" mass="30569">MYEVGIGLGAMNCITDIGGANTDNTAYLNEINKKNNKFSKSIYGGVLYQGLLGARIEGTLGEVSADDSSITGKSNNIYSKYVRNLSFKSKIAEVSLLLEFHPLLLLNFQLSQNLSPYVLTGVGWYRFKPQAELKGKMIDLQPLHTEGQGFAEFPDRKPYSLSQFNIPMGVGLRFETGLINVRVEYVHRRLFTDYLDDASTKVYINPNLFAKYLPPADAANARALFNRTKDGSIPIYRGHSNNNDAFMSLSVKVGVVLGREKTGNRTGTRQLRCAF</sequence>
<proteinExistence type="predicted"/>
<dbReference type="SUPFAM" id="SSF56925">
    <property type="entry name" value="OMPA-like"/>
    <property type="match status" value="1"/>
</dbReference>
<dbReference type="Pfam" id="PF19573">
    <property type="entry name" value="DUF6089"/>
    <property type="match status" value="1"/>
</dbReference>
<feature type="domain" description="DUF6089" evidence="1">
    <location>
        <begin position="2"/>
        <end position="197"/>
    </location>
</feature>
<dbReference type="Proteomes" id="UP000321513">
    <property type="component" value="Unassembled WGS sequence"/>
</dbReference>
<keyword evidence="3" id="KW-1185">Reference proteome</keyword>
<reference evidence="2 3" key="1">
    <citation type="submission" date="2019-07" db="EMBL/GenBank/DDBJ databases">
        <title>Whole genome shotgun sequence of Segetibacter aerophilus NBRC 106135.</title>
        <authorList>
            <person name="Hosoyama A."/>
            <person name="Uohara A."/>
            <person name="Ohji S."/>
            <person name="Ichikawa N."/>
        </authorList>
    </citation>
    <scope>NUCLEOTIDE SEQUENCE [LARGE SCALE GENOMIC DNA]</scope>
    <source>
        <strain evidence="2 3">NBRC 106135</strain>
    </source>
</reference>
<dbReference type="InterPro" id="IPR011250">
    <property type="entry name" value="OMP/PagP_B-barrel"/>
</dbReference>
<dbReference type="EMBL" id="BJYT01000010">
    <property type="protein sequence ID" value="GEO10282.1"/>
    <property type="molecule type" value="Genomic_DNA"/>
</dbReference>
<evidence type="ECO:0000313" key="2">
    <source>
        <dbReference type="EMBL" id="GEO10282.1"/>
    </source>
</evidence>
<organism evidence="2 3">
    <name type="scientific">Segetibacter aerophilus</name>
    <dbReference type="NCBI Taxonomy" id="670293"/>
    <lineage>
        <taxon>Bacteria</taxon>
        <taxon>Pseudomonadati</taxon>
        <taxon>Bacteroidota</taxon>
        <taxon>Chitinophagia</taxon>
        <taxon>Chitinophagales</taxon>
        <taxon>Chitinophagaceae</taxon>
        <taxon>Segetibacter</taxon>
    </lineage>
</organism>
<evidence type="ECO:0000259" key="1">
    <source>
        <dbReference type="Pfam" id="PF19573"/>
    </source>
</evidence>
<gene>
    <name evidence="2" type="ORF">SAE01_27780</name>
</gene>
<evidence type="ECO:0000313" key="3">
    <source>
        <dbReference type="Proteomes" id="UP000321513"/>
    </source>
</evidence>
<accession>A0A512BE95</accession>
<comment type="caution">
    <text evidence="2">The sequence shown here is derived from an EMBL/GenBank/DDBJ whole genome shotgun (WGS) entry which is preliminary data.</text>
</comment>